<dbReference type="EMBL" id="CAJOBH010044901">
    <property type="protein sequence ID" value="CAF4348878.1"/>
    <property type="molecule type" value="Genomic_DNA"/>
</dbReference>
<name>A0A8S2X4I7_9BILA</name>
<evidence type="ECO:0000313" key="2">
    <source>
        <dbReference type="EMBL" id="CAF4474967.1"/>
    </source>
</evidence>
<sequence>SRESVNNNLLSSGDASQHTYDSLWKSQAGRGKLYILYTKMIYF</sequence>
<evidence type="ECO:0000313" key="1">
    <source>
        <dbReference type="EMBL" id="CAF4348878.1"/>
    </source>
</evidence>
<gene>
    <name evidence="1" type="ORF">BYL167_LOCUS29417</name>
    <name evidence="2" type="ORF">GIL414_LOCUS33529</name>
</gene>
<organism evidence="2 3">
    <name type="scientific">Rotaria magnacalcarata</name>
    <dbReference type="NCBI Taxonomy" id="392030"/>
    <lineage>
        <taxon>Eukaryota</taxon>
        <taxon>Metazoa</taxon>
        <taxon>Spiralia</taxon>
        <taxon>Gnathifera</taxon>
        <taxon>Rotifera</taxon>
        <taxon>Eurotatoria</taxon>
        <taxon>Bdelloidea</taxon>
        <taxon>Philodinida</taxon>
        <taxon>Philodinidae</taxon>
        <taxon>Rotaria</taxon>
    </lineage>
</organism>
<evidence type="ECO:0000313" key="3">
    <source>
        <dbReference type="Proteomes" id="UP000681720"/>
    </source>
</evidence>
<comment type="caution">
    <text evidence="2">The sequence shown here is derived from an EMBL/GenBank/DDBJ whole genome shotgun (WGS) entry which is preliminary data.</text>
</comment>
<reference evidence="2" key="1">
    <citation type="submission" date="2021-02" db="EMBL/GenBank/DDBJ databases">
        <authorList>
            <person name="Nowell W R."/>
        </authorList>
    </citation>
    <scope>NUCLEOTIDE SEQUENCE</scope>
</reference>
<dbReference type="Proteomes" id="UP000681967">
    <property type="component" value="Unassembled WGS sequence"/>
</dbReference>
<dbReference type="AlphaFoldDB" id="A0A8S2X4I7"/>
<dbReference type="EMBL" id="CAJOBJ010074654">
    <property type="protein sequence ID" value="CAF4474967.1"/>
    <property type="molecule type" value="Genomic_DNA"/>
</dbReference>
<dbReference type="Proteomes" id="UP000681720">
    <property type="component" value="Unassembled WGS sequence"/>
</dbReference>
<proteinExistence type="predicted"/>
<accession>A0A8S2X4I7</accession>
<protein>
    <submittedName>
        <fullName evidence="2">Uncharacterized protein</fullName>
    </submittedName>
</protein>
<feature type="non-terminal residue" evidence="2">
    <location>
        <position position="1"/>
    </location>
</feature>